<dbReference type="GO" id="GO:0016887">
    <property type="term" value="F:ATP hydrolysis activity"/>
    <property type="evidence" value="ECO:0007669"/>
    <property type="project" value="InterPro"/>
</dbReference>
<dbReference type="PROSITE" id="PS50893">
    <property type="entry name" value="ABC_TRANSPORTER_2"/>
    <property type="match status" value="1"/>
</dbReference>
<accession>A0A512T3L2</accession>
<keyword evidence="3" id="KW-1003">Cell membrane</keyword>
<evidence type="ECO:0000256" key="8">
    <source>
        <dbReference type="ARBA" id="ARBA00023136"/>
    </source>
</evidence>
<evidence type="ECO:0000256" key="9">
    <source>
        <dbReference type="ARBA" id="ARBA00061644"/>
    </source>
</evidence>
<dbReference type="GO" id="GO:0005886">
    <property type="term" value="C:plasma membrane"/>
    <property type="evidence" value="ECO:0007669"/>
    <property type="project" value="UniProtKB-SubCell"/>
</dbReference>
<feature type="transmembrane region" description="Helical" evidence="10">
    <location>
        <begin position="71"/>
        <end position="90"/>
    </location>
</feature>
<keyword evidence="5" id="KW-0547">Nucleotide-binding</keyword>
<dbReference type="PROSITE" id="PS00211">
    <property type="entry name" value="ABC_TRANSPORTER_1"/>
    <property type="match status" value="1"/>
</dbReference>
<evidence type="ECO:0000313" key="14">
    <source>
        <dbReference type="Proteomes" id="UP000321793"/>
    </source>
</evidence>
<keyword evidence="8 10" id="KW-0472">Membrane</keyword>
<feature type="domain" description="ABC transporter" evidence="11">
    <location>
        <begin position="348"/>
        <end position="582"/>
    </location>
</feature>
<evidence type="ECO:0000256" key="6">
    <source>
        <dbReference type="ARBA" id="ARBA00022840"/>
    </source>
</evidence>
<dbReference type="SUPFAM" id="SSF90123">
    <property type="entry name" value="ABC transporter transmembrane region"/>
    <property type="match status" value="1"/>
</dbReference>
<dbReference type="InterPro" id="IPR027417">
    <property type="entry name" value="P-loop_NTPase"/>
</dbReference>
<comment type="caution">
    <text evidence="13">The sequence shown here is derived from an EMBL/GenBank/DDBJ whole genome shotgun (WGS) entry which is preliminary data.</text>
</comment>
<dbReference type="Pfam" id="PF00005">
    <property type="entry name" value="ABC_tran"/>
    <property type="match status" value="1"/>
</dbReference>
<dbReference type="InterPro" id="IPR036640">
    <property type="entry name" value="ABC1_TM_sf"/>
</dbReference>
<comment type="similarity">
    <text evidence="9">Belongs to the ABC transporter superfamily. Lipid exporter (TC 3.A.1.106) family.</text>
</comment>
<dbReference type="RefSeq" id="WP_147066284.1">
    <property type="nucleotide sequence ID" value="NZ_BAABDN010000003.1"/>
</dbReference>
<feature type="transmembrane region" description="Helical" evidence="10">
    <location>
        <begin position="27"/>
        <end position="51"/>
    </location>
</feature>
<dbReference type="EMBL" id="BKBA01000011">
    <property type="protein sequence ID" value="GEQ14806.1"/>
    <property type="molecule type" value="Genomic_DNA"/>
</dbReference>
<dbReference type="PROSITE" id="PS50929">
    <property type="entry name" value="ABC_TM1F"/>
    <property type="match status" value="1"/>
</dbReference>
<name>A0A512T3L2_9MICO</name>
<protein>
    <recommendedName>
        <fullName evidence="15">ABC transporter ATP-binding protein</fullName>
    </recommendedName>
</protein>
<evidence type="ECO:0000256" key="10">
    <source>
        <dbReference type="SAM" id="Phobius"/>
    </source>
</evidence>
<feature type="transmembrane region" description="Helical" evidence="10">
    <location>
        <begin position="169"/>
        <end position="191"/>
    </location>
</feature>
<evidence type="ECO:0000256" key="1">
    <source>
        <dbReference type="ARBA" id="ARBA00004651"/>
    </source>
</evidence>
<dbReference type="SUPFAM" id="SSF52540">
    <property type="entry name" value="P-loop containing nucleoside triphosphate hydrolases"/>
    <property type="match status" value="1"/>
</dbReference>
<dbReference type="PANTHER" id="PTHR24221:SF590">
    <property type="entry name" value="COMPONENT LINKED WITH THE ASSEMBLY OF CYTOCHROME' TRANSPORT TRANSMEMBRANE ATP-BINDING PROTEIN ABC TRANSPORTER CYDD-RELATED"/>
    <property type="match status" value="1"/>
</dbReference>
<gene>
    <name evidence="13" type="ORF">KLO01_28530</name>
</gene>
<dbReference type="InterPro" id="IPR003593">
    <property type="entry name" value="AAA+_ATPase"/>
</dbReference>
<organism evidence="13 14">
    <name type="scientific">Knoellia locipacati</name>
    <dbReference type="NCBI Taxonomy" id="882824"/>
    <lineage>
        <taxon>Bacteria</taxon>
        <taxon>Bacillati</taxon>
        <taxon>Actinomycetota</taxon>
        <taxon>Actinomycetes</taxon>
        <taxon>Micrococcales</taxon>
        <taxon>Intrasporangiaceae</taxon>
        <taxon>Knoellia</taxon>
    </lineage>
</organism>
<dbReference type="SMART" id="SM00382">
    <property type="entry name" value="AAA"/>
    <property type="match status" value="1"/>
</dbReference>
<dbReference type="GO" id="GO:0005524">
    <property type="term" value="F:ATP binding"/>
    <property type="evidence" value="ECO:0007669"/>
    <property type="project" value="UniProtKB-KW"/>
</dbReference>
<evidence type="ECO:0008006" key="15">
    <source>
        <dbReference type="Google" id="ProtNLM"/>
    </source>
</evidence>
<dbReference type="InterPro" id="IPR039421">
    <property type="entry name" value="Type_1_exporter"/>
</dbReference>
<dbReference type="AlphaFoldDB" id="A0A512T3L2"/>
<feature type="domain" description="ABC transmembrane type-1" evidence="12">
    <location>
        <begin position="29"/>
        <end position="322"/>
    </location>
</feature>
<dbReference type="InterPro" id="IPR017871">
    <property type="entry name" value="ABC_transporter-like_CS"/>
</dbReference>
<keyword evidence="4 10" id="KW-0812">Transmembrane</keyword>
<evidence type="ECO:0000256" key="4">
    <source>
        <dbReference type="ARBA" id="ARBA00022692"/>
    </source>
</evidence>
<proteinExistence type="inferred from homology"/>
<dbReference type="InterPro" id="IPR003439">
    <property type="entry name" value="ABC_transporter-like_ATP-bd"/>
</dbReference>
<dbReference type="Gene3D" id="3.40.50.300">
    <property type="entry name" value="P-loop containing nucleotide triphosphate hydrolases"/>
    <property type="match status" value="1"/>
</dbReference>
<dbReference type="InterPro" id="IPR011527">
    <property type="entry name" value="ABC1_TM_dom"/>
</dbReference>
<feature type="transmembrane region" description="Helical" evidence="10">
    <location>
        <begin position="260"/>
        <end position="280"/>
    </location>
</feature>
<comment type="subcellular location">
    <subcellularLocation>
        <location evidence="1">Cell membrane</location>
        <topology evidence="1">Multi-pass membrane protein</topology>
    </subcellularLocation>
</comment>
<keyword evidence="14" id="KW-1185">Reference proteome</keyword>
<dbReference type="Gene3D" id="1.20.1560.10">
    <property type="entry name" value="ABC transporter type 1, transmembrane domain"/>
    <property type="match status" value="1"/>
</dbReference>
<evidence type="ECO:0000259" key="11">
    <source>
        <dbReference type="PROSITE" id="PS50893"/>
    </source>
</evidence>
<evidence type="ECO:0000256" key="7">
    <source>
        <dbReference type="ARBA" id="ARBA00022989"/>
    </source>
</evidence>
<evidence type="ECO:0000313" key="13">
    <source>
        <dbReference type="EMBL" id="GEQ14806.1"/>
    </source>
</evidence>
<dbReference type="PANTHER" id="PTHR24221">
    <property type="entry name" value="ATP-BINDING CASSETTE SUB-FAMILY B"/>
    <property type="match status" value="1"/>
</dbReference>
<evidence type="ECO:0000259" key="12">
    <source>
        <dbReference type="PROSITE" id="PS50929"/>
    </source>
</evidence>
<evidence type="ECO:0000256" key="5">
    <source>
        <dbReference type="ARBA" id="ARBA00022741"/>
    </source>
</evidence>
<dbReference type="Proteomes" id="UP000321793">
    <property type="component" value="Unassembled WGS sequence"/>
</dbReference>
<keyword evidence="2" id="KW-0813">Transport</keyword>
<dbReference type="OrthoDB" id="9806127at2"/>
<sequence>MKRHKGEDRQSAYLSVLSQAVGSHRRLVVALAVSSFAGALLEASFLVLITATALALVNGSGTIGPFLGETITTGAALGIGAVALALRLALNFASLSAGTRLTAEITQTERRRLSHAYLGSSWAVQQAEPSGRLQELLTSFVVKVSWAITTLANAVTALLSLLAFLSAGFIVDAASTLAVLAALTVVGAVLVPIRRRVRRRAAASAVANLEFATKVSELGSLGIEMQAFGVQQRFADEMDRLTVEAAVKQRRVDFLTATMAPAYLAIAYSAILGGVAVLAFTGYKDLAVIGGVMLLMLRSLSYGQQLTAALGSLAAAVPFLEAVSETVAKYTEAKASGGSRHPGSMTPLTATGVDFRYPNDRVALSDITFRIESREAIGIIGPSGAGKSTLAQLLLGLREPTSGTLCVDGVDMREVDRSWWSSRVGFVPQDANLFTGTVAENIRFFREGIDDDALRSAARRANILADVEALPHGFDTHLGERGGQLSGGQRQRLSIARALAADPELLVLDEPTSALDGASEALIRRTLSELRQGMTVVIIAHRMSTLDICDRIMVIEDGRMTRMDSPATLRESSDFYRQSLAHAGIL</sequence>
<dbReference type="GO" id="GO:0140359">
    <property type="term" value="F:ABC-type transporter activity"/>
    <property type="evidence" value="ECO:0007669"/>
    <property type="project" value="InterPro"/>
</dbReference>
<reference evidence="13 14" key="1">
    <citation type="submission" date="2019-07" db="EMBL/GenBank/DDBJ databases">
        <title>Whole genome shotgun sequence of Knoellia locipacati NBRC 109775.</title>
        <authorList>
            <person name="Hosoyama A."/>
            <person name="Uohara A."/>
            <person name="Ohji S."/>
            <person name="Ichikawa N."/>
        </authorList>
    </citation>
    <scope>NUCLEOTIDE SEQUENCE [LARGE SCALE GENOMIC DNA]</scope>
    <source>
        <strain evidence="13 14">NBRC 109775</strain>
    </source>
</reference>
<keyword evidence="7 10" id="KW-1133">Transmembrane helix</keyword>
<dbReference type="FunFam" id="3.40.50.300:FF:000299">
    <property type="entry name" value="ABC transporter ATP-binding protein/permease"/>
    <property type="match status" value="1"/>
</dbReference>
<evidence type="ECO:0000256" key="2">
    <source>
        <dbReference type="ARBA" id="ARBA00022448"/>
    </source>
</evidence>
<keyword evidence="6" id="KW-0067">ATP-binding</keyword>
<evidence type="ECO:0000256" key="3">
    <source>
        <dbReference type="ARBA" id="ARBA00022475"/>
    </source>
</evidence>
<feature type="transmembrane region" description="Helical" evidence="10">
    <location>
        <begin position="140"/>
        <end position="163"/>
    </location>
</feature>